<gene>
    <name evidence="2" type="ORF">LCGC14_0939350</name>
</gene>
<keyword evidence="1" id="KW-0472">Membrane</keyword>
<keyword evidence="1" id="KW-0812">Transmembrane</keyword>
<dbReference type="AlphaFoldDB" id="A0A0F9NKI7"/>
<protein>
    <submittedName>
        <fullName evidence="2">Uncharacterized protein</fullName>
    </submittedName>
</protein>
<proteinExistence type="predicted"/>
<accession>A0A0F9NKI7</accession>
<comment type="caution">
    <text evidence="2">The sequence shown here is derived from an EMBL/GenBank/DDBJ whole genome shotgun (WGS) entry which is preliminary data.</text>
</comment>
<sequence length="50" mass="5450">MRTRNIFFLIIAGLIVSVGVAFGIVVAILGEFDYSNTYDPSVLSSLENVK</sequence>
<feature type="transmembrane region" description="Helical" evidence="1">
    <location>
        <begin position="7"/>
        <end position="30"/>
    </location>
</feature>
<keyword evidence="1" id="KW-1133">Transmembrane helix</keyword>
<organism evidence="2">
    <name type="scientific">marine sediment metagenome</name>
    <dbReference type="NCBI Taxonomy" id="412755"/>
    <lineage>
        <taxon>unclassified sequences</taxon>
        <taxon>metagenomes</taxon>
        <taxon>ecological metagenomes</taxon>
    </lineage>
</organism>
<evidence type="ECO:0000313" key="2">
    <source>
        <dbReference type="EMBL" id="KKN20065.1"/>
    </source>
</evidence>
<name>A0A0F9NKI7_9ZZZZ</name>
<reference evidence="2" key="1">
    <citation type="journal article" date="2015" name="Nature">
        <title>Complex archaea that bridge the gap between prokaryotes and eukaryotes.</title>
        <authorList>
            <person name="Spang A."/>
            <person name="Saw J.H."/>
            <person name="Jorgensen S.L."/>
            <person name="Zaremba-Niedzwiedzka K."/>
            <person name="Martijn J."/>
            <person name="Lind A.E."/>
            <person name="van Eijk R."/>
            <person name="Schleper C."/>
            <person name="Guy L."/>
            <person name="Ettema T.J."/>
        </authorList>
    </citation>
    <scope>NUCLEOTIDE SEQUENCE</scope>
</reference>
<dbReference type="EMBL" id="LAZR01003275">
    <property type="protein sequence ID" value="KKN20065.1"/>
    <property type="molecule type" value="Genomic_DNA"/>
</dbReference>
<evidence type="ECO:0000256" key="1">
    <source>
        <dbReference type="SAM" id="Phobius"/>
    </source>
</evidence>